<sequence>MSRLISVIKSVHLYHPSITTDMAFPRTSGILLHPTSLPGRYGIGDLGAQAYRFVDFLIETQQTLWQILPLGPTGHGNSPYMCYSAMAGNPLLINLENLQSQGLLTAEELALTAPFSAVAVDYEAVSVFKLDALRKAATRFKKTADSTIEAEYKQFTQESSDWLEDYALFMAIKSINDNKPWSQWDTALARREPDAINRVRLELSDEILFHEFMQFQFWRQWLELKNYANDNGIQIVGDMPIYVAHDSADVWARPENFSLDEETLQPALMAGVPPDFFSETGQLWGNPTYNWEVIEANGFDWWLQRLRALLKQVDLIRIDHFRGFEAFWAVEEGQETAINGEWIEAPGVAFFEKVKAELGELPFLAEDLGLIDEKVEELRDRFDFPGMKILLFAFGGGPDNPYLPFNVSSNFAIYTGTHDNNTTVGWFDQATEPEKDTLATYVGPFSPENVHWAMIRLALGSVANQAVVPLQDLMGLGSEARMNTPGVGEGNWEWRYSEAMITSQMKSGLTQLTEVYGRARDRPDEETAS</sequence>
<evidence type="ECO:0000313" key="12">
    <source>
        <dbReference type="Proteomes" id="UP000249354"/>
    </source>
</evidence>
<comment type="caution">
    <text evidence="11">The sequence shown here is derived from an EMBL/GenBank/DDBJ whole genome shotgun (WGS) entry which is preliminary data.</text>
</comment>
<evidence type="ECO:0000256" key="7">
    <source>
        <dbReference type="ARBA" id="ARBA00023277"/>
    </source>
</evidence>
<dbReference type="Pfam" id="PF02446">
    <property type="entry name" value="Glyco_hydro_77"/>
    <property type="match status" value="1"/>
</dbReference>
<dbReference type="EC" id="2.4.1.25" evidence="3 10"/>
<dbReference type="Gene3D" id="3.20.20.80">
    <property type="entry name" value="Glycosidases"/>
    <property type="match status" value="1"/>
</dbReference>
<reference evidence="11 12" key="2">
    <citation type="submission" date="2018-06" db="EMBL/GenBank/DDBJ databases">
        <title>Metagenomic assembly of (sub)arctic Cyanobacteria and their associated microbiome from non-axenic cultures.</title>
        <authorList>
            <person name="Baurain D."/>
        </authorList>
    </citation>
    <scope>NUCLEOTIDE SEQUENCE [LARGE SCALE GENOMIC DNA]</scope>
    <source>
        <strain evidence="11">ULC129bin1</strain>
    </source>
</reference>
<dbReference type="PANTHER" id="PTHR32438">
    <property type="entry name" value="4-ALPHA-GLUCANOTRANSFERASE DPE1, CHLOROPLASTIC/AMYLOPLASTIC"/>
    <property type="match status" value="1"/>
</dbReference>
<gene>
    <name evidence="11" type="primary">malQ</name>
    <name evidence="11" type="ORF">DCF25_05750</name>
</gene>
<dbReference type="GO" id="GO:0005975">
    <property type="term" value="P:carbohydrate metabolic process"/>
    <property type="evidence" value="ECO:0007669"/>
    <property type="project" value="InterPro"/>
</dbReference>
<evidence type="ECO:0000256" key="8">
    <source>
        <dbReference type="ARBA" id="ARBA00031423"/>
    </source>
</evidence>
<dbReference type="InterPro" id="IPR017853">
    <property type="entry name" value="GH"/>
</dbReference>
<evidence type="ECO:0000256" key="4">
    <source>
        <dbReference type="ARBA" id="ARBA00020295"/>
    </source>
</evidence>
<keyword evidence="5 10" id="KW-0328">Glycosyltransferase</keyword>
<dbReference type="NCBIfam" id="TIGR00217">
    <property type="entry name" value="malQ"/>
    <property type="match status" value="1"/>
</dbReference>
<dbReference type="InterPro" id="IPR003385">
    <property type="entry name" value="Glyco_hydro_77"/>
</dbReference>
<accession>A0A2W4UNT4</accession>
<dbReference type="NCBIfam" id="NF011080">
    <property type="entry name" value="PRK14508.1-3"/>
    <property type="match status" value="1"/>
</dbReference>
<evidence type="ECO:0000256" key="1">
    <source>
        <dbReference type="ARBA" id="ARBA00000439"/>
    </source>
</evidence>
<organism evidence="11 12">
    <name type="scientific">Leptolyngbya foveolarum</name>
    <dbReference type="NCBI Taxonomy" id="47253"/>
    <lineage>
        <taxon>Bacteria</taxon>
        <taxon>Bacillati</taxon>
        <taxon>Cyanobacteriota</taxon>
        <taxon>Cyanophyceae</taxon>
        <taxon>Leptolyngbyales</taxon>
        <taxon>Leptolyngbyaceae</taxon>
        <taxon>Leptolyngbya group</taxon>
        <taxon>Leptolyngbya</taxon>
    </lineage>
</organism>
<dbReference type="SUPFAM" id="SSF51445">
    <property type="entry name" value="(Trans)glycosidases"/>
    <property type="match status" value="1"/>
</dbReference>
<reference evidence="12" key="1">
    <citation type="submission" date="2018-04" db="EMBL/GenBank/DDBJ databases">
        <authorList>
            <person name="Cornet L."/>
        </authorList>
    </citation>
    <scope>NUCLEOTIDE SEQUENCE [LARGE SCALE GENOMIC DNA]</scope>
</reference>
<dbReference type="GO" id="GO:0004134">
    <property type="term" value="F:4-alpha-glucanotransferase activity"/>
    <property type="evidence" value="ECO:0007669"/>
    <property type="project" value="UniProtKB-EC"/>
</dbReference>
<evidence type="ECO:0000256" key="10">
    <source>
        <dbReference type="RuleBase" id="RU361207"/>
    </source>
</evidence>
<dbReference type="PANTHER" id="PTHR32438:SF5">
    <property type="entry name" value="4-ALPHA-GLUCANOTRANSFERASE DPE1, CHLOROPLASTIC_AMYLOPLASTIC"/>
    <property type="match status" value="1"/>
</dbReference>
<evidence type="ECO:0000256" key="6">
    <source>
        <dbReference type="ARBA" id="ARBA00022679"/>
    </source>
</evidence>
<dbReference type="EMBL" id="QBMC01000024">
    <property type="protein sequence ID" value="PZO20950.1"/>
    <property type="molecule type" value="Genomic_DNA"/>
</dbReference>
<keyword evidence="7 10" id="KW-0119">Carbohydrate metabolism</keyword>
<proteinExistence type="inferred from homology"/>
<evidence type="ECO:0000256" key="2">
    <source>
        <dbReference type="ARBA" id="ARBA00005684"/>
    </source>
</evidence>
<keyword evidence="6 10" id="KW-0808">Transferase</keyword>
<comment type="similarity">
    <text evidence="2 10">Belongs to the disproportionating enzyme family.</text>
</comment>
<dbReference type="Proteomes" id="UP000249354">
    <property type="component" value="Unassembled WGS sequence"/>
</dbReference>
<dbReference type="AlphaFoldDB" id="A0A2W4UNT4"/>
<evidence type="ECO:0000256" key="9">
    <source>
        <dbReference type="ARBA" id="ARBA00031501"/>
    </source>
</evidence>
<name>A0A2W4UNT4_9CYAN</name>
<evidence type="ECO:0000256" key="5">
    <source>
        <dbReference type="ARBA" id="ARBA00022676"/>
    </source>
</evidence>
<evidence type="ECO:0000313" key="11">
    <source>
        <dbReference type="EMBL" id="PZO20950.1"/>
    </source>
</evidence>
<protein>
    <recommendedName>
        <fullName evidence="4 10">4-alpha-glucanotransferase</fullName>
        <ecNumber evidence="3 10">2.4.1.25</ecNumber>
    </recommendedName>
    <alternativeName>
        <fullName evidence="8 10">Amylomaltase</fullName>
    </alternativeName>
    <alternativeName>
        <fullName evidence="9 10">Disproportionating enzyme</fullName>
    </alternativeName>
</protein>
<dbReference type="NCBIfam" id="NF011079">
    <property type="entry name" value="PRK14508.1-2"/>
    <property type="match status" value="1"/>
</dbReference>
<comment type="catalytic activity">
    <reaction evidence="1 10">
        <text>Transfers a segment of a (1-&gt;4)-alpha-D-glucan to a new position in an acceptor, which may be glucose or a (1-&gt;4)-alpha-D-glucan.</text>
        <dbReference type="EC" id="2.4.1.25"/>
    </reaction>
</comment>
<evidence type="ECO:0000256" key="3">
    <source>
        <dbReference type="ARBA" id="ARBA00012560"/>
    </source>
</evidence>